<accession>A0A318XF82</accession>
<dbReference type="SUPFAM" id="SSF52540">
    <property type="entry name" value="P-loop containing nucleoside triphosphate hydrolases"/>
    <property type="match status" value="1"/>
</dbReference>
<comment type="caution">
    <text evidence="5">The sequence shown here is derived from an EMBL/GenBank/DDBJ whole genome shotgun (WGS) entry which is preliminary data.</text>
</comment>
<organism evidence="5 6">
    <name type="scientific">Ruminiclostridium sufflavum DSM 19573</name>
    <dbReference type="NCBI Taxonomy" id="1121337"/>
    <lineage>
        <taxon>Bacteria</taxon>
        <taxon>Bacillati</taxon>
        <taxon>Bacillota</taxon>
        <taxon>Clostridia</taxon>
        <taxon>Eubacteriales</taxon>
        <taxon>Oscillospiraceae</taxon>
        <taxon>Ruminiclostridium</taxon>
    </lineage>
</organism>
<evidence type="ECO:0000256" key="1">
    <source>
        <dbReference type="ARBA" id="ARBA00022448"/>
    </source>
</evidence>
<dbReference type="EMBL" id="QKMR01000043">
    <property type="protein sequence ID" value="PYG83902.1"/>
    <property type="molecule type" value="Genomic_DNA"/>
</dbReference>
<dbReference type="Gene3D" id="3.40.50.300">
    <property type="entry name" value="P-loop containing nucleotide triphosphate hydrolases"/>
    <property type="match status" value="1"/>
</dbReference>
<dbReference type="AlphaFoldDB" id="A0A318XF82"/>
<name>A0A318XF82_9FIRM</name>
<dbReference type="PANTHER" id="PTHR42939">
    <property type="entry name" value="ABC TRANSPORTER ATP-BINDING PROTEIN ALBC-RELATED"/>
    <property type="match status" value="1"/>
</dbReference>
<dbReference type="GO" id="GO:0005524">
    <property type="term" value="F:ATP binding"/>
    <property type="evidence" value="ECO:0007669"/>
    <property type="project" value="UniProtKB-KW"/>
</dbReference>
<protein>
    <submittedName>
        <fullName evidence="5">ABC-2 type transport system ATP-binding protein</fullName>
    </submittedName>
</protein>
<evidence type="ECO:0000256" key="3">
    <source>
        <dbReference type="ARBA" id="ARBA00022840"/>
    </source>
</evidence>
<dbReference type="SMART" id="SM00382">
    <property type="entry name" value="AAA"/>
    <property type="match status" value="1"/>
</dbReference>
<dbReference type="Proteomes" id="UP000248132">
    <property type="component" value="Unassembled WGS sequence"/>
</dbReference>
<dbReference type="OrthoDB" id="9806285at2"/>
<gene>
    <name evidence="5" type="ORF">LY28_03771</name>
</gene>
<evidence type="ECO:0000259" key="4">
    <source>
        <dbReference type="PROSITE" id="PS50893"/>
    </source>
</evidence>
<keyword evidence="1" id="KW-0813">Transport</keyword>
<keyword evidence="3 5" id="KW-0067">ATP-binding</keyword>
<keyword evidence="6" id="KW-1185">Reference proteome</keyword>
<dbReference type="Pfam" id="PF00005">
    <property type="entry name" value="ABC_tran"/>
    <property type="match status" value="1"/>
</dbReference>
<keyword evidence="2" id="KW-0547">Nucleotide-binding</keyword>
<proteinExistence type="predicted"/>
<feature type="domain" description="ABC transporter" evidence="4">
    <location>
        <begin position="2"/>
        <end position="221"/>
    </location>
</feature>
<dbReference type="InterPro" id="IPR051782">
    <property type="entry name" value="ABC_Transporter_VariousFunc"/>
</dbReference>
<dbReference type="PROSITE" id="PS50893">
    <property type="entry name" value="ABC_TRANSPORTER_2"/>
    <property type="match status" value="1"/>
</dbReference>
<evidence type="ECO:0000313" key="6">
    <source>
        <dbReference type="Proteomes" id="UP000248132"/>
    </source>
</evidence>
<evidence type="ECO:0000256" key="2">
    <source>
        <dbReference type="ARBA" id="ARBA00022741"/>
    </source>
</evidence>
<dbReference type="PANTHER" id="PTHR42939:SF1">
    <property type="entry name" value="ABC TRANSPORTER ATP-BINDING PROTEIN ALBC-RELATED"/>
    <property type="match status" value="1"/>
</dbReference>
<dbReference type="GO" id="GO:0016887">
    <property type="term" value="F:ATP hydrolysis activity"/>
    <property type="evidence" value="ECO:0007669"/>
    <property type="project" value="InterPro"/>
</dbReference>
<sequence length="222" mass="25915">MIQCMDLSKSYSKKCVIDKSNFEIESNKISFLMGANGTGKTTFIKCLMKMENYKGKITFDCKNINQVREKCLVIWDDCPFYTNLSGITNLMLFGENKKSKKQIIEIATKRLEYALLKNNVKTYSYGQKKKLALALVEILQPKYLFMDEISNGLDFDMMKELKDDIKRWAETMTIFLTGHQFSFYNELVDSLFAFKDEQIVLLEENFSSCGETLEEIYDKRMH</sequence>
<reference evidence="5 6" key="1">
    <citation type="submission" date="2018-06" db="EMBL/GenBank/DDBJ databases">
        <title>Genomic Encyclopedia of Type Strains, Phase I: the one thousand microbial genomes (KMG-I) project.</title>
        <authorList>
            <person name="Kyrpides N."/>
        </authorList>
    </citation>
    <scope>NUCLEOTIDE SEQUENCE [LARGE SCALE GENOMIC DNA]</scope>
    <source>
        <strain evidence="5 6">DSM 19573</strain>
    </source>
</reference>
<dbReference type="InterPro" id="IPR027417">
    <property type="entry name" value="P-loop_NTPase"/>
</dbReference>
<dbReference type="InterPro" id="IPR003439">
    <property type="entry name" value="ABC_transporter-like_ATP-bd"/>
</dbReference>
<dbReference type="RefSeq" id="WP_110463684.1">
    <property type="nucleotide sequence ID" value="NZ_QKMR01000043.1"/>
</dbReference>
<evidence type="ECO:0000313" key="5">
    <source>
        <dbReference type="EMBL" id="PYG83902.1"/>
    </source>
</evidence>
<dbReference type="InterPro" id="IPR003593">
    <property type="entry name" value="AAA+_ATPase"/>
</dbReference>